<keyword evidence="3" id="KW-1185">Reference proteome</keyword>
<sequence length="240" mass="28037">MVAPHYGYYERTALVPHAKKYGSRDDPTIRAGMLVCTIHTTQFECYNWRKPEKIDSRIFGHPGVILDVRGDDVHLLVMSSIPLDGRAENVRMQHLPISPKGSHPDTGEQLLLKSGKCNSNSCVKVHQVYILPKRILLKNRDARTQVELELRAESLDYVRRAVDEFEPEHFSRQLLRPFQGYPETVRHPIKRKGYLGDRYTSPWRSPSFPRSSRPPAQQQTRSHNYGRDVRYQPYNNWRRF</sequence>
<reference evidence="2" key="1">
    <citation type="submission" date="2021-03" db="EMBL/GenBank/DDBJ databases">
        <authorList>
            <person name="Tagirdzhanova G."/>
        </authorList>
    </citation>
    <scope>NUCLEOTIDE SEQUENCE</scope>
</reference>
<gene>
    <name evidence="2" type="ORF">HETSPECPRED_002509</name>
</gene>
<evidence type="ECO:0000256" key="1">
    <source>
        <dbReference type="SAM" id="MobiDB-lite"/>
    </source>
</evidence>
<name>A0A8H3F742_9LECA</name>
<dbReference type="EMBL" id="CAJPDS010000016">
    <property type="protein sequence ID" value="CAF9915501.1"/>
    <property type="molecule type" value="Genomic_DNA"/>
</dbReference>
<dbReference type="AlphaFoldDB" id="A0A8H3F742"/>
<proteinExistence type="predicted"/>
<evidence type="ECO:0000313" key="3">
    <source>
        <dbReference type="Proteomes" id="UP000664521"/>
    </source>
</evidence>
<accession>A0A8H3F742</accession>
<comment type="caution">
    <text evidence="2">The sequence shown here is derived from an EMBL/GenBank/DDBJ whole genome shotgun (WGS) entry which is preliminary data.</text>
</comment>
<protein>
    <submittedName>
        <fullName evidence="2">Uncharacterized protein</fullName>
    </submittedName>
</protein>
<feature type="compositionally biased region" description="Low complexity" evidence="1">
    <location>
        <begin position="201"/>
        <end position="215"/>
    </location>
</feature>
<organism evidence="2 3">
    <name type="scientific">Heterodermia speciosa</name>
    <dbReference type="NCBI Taxonomy" id="116794"/>
    <lineage>
        <taxon>Eukaryota</taxon>
        <taxon>Fungi</taxon>
        <taxon>Dikarya</taxon>
        <taxon>Ascomycota</taxon>
        <taxon>Pezizomycotina</taxon>
        <taxon>Lecanoromycetes</taxon>
        <taxon>OSLEUM clade</taxon>
        <taxon>Lecanoromycetidae</taxon>
        <taxon>Caliciales</taxon>
        <taxon>Physciaceae</taxon>
        <taxon>Heterodermia</taxon>
    </lineage>
</organism>
<feature type="region of interest" description="Disordered" evidence="1">
    <location>
        <begin position="196"/>
        <end position="228"/>
    </location>
</feature>
<evidence type="ECO:0000313" key="2">
    <source>
        <dbReference type="EMBL" id="CAF9915501.1"/>
    </source>
</evidence>
<dbReference type="Proteomes" id="UP000664521">
    <property type="component" value="Unassembled WGS sequence"/>
</dbReference>